<sequence length="368" mass="42544">MGENLHLSPRHRSSLKKPLLIVLLVCITSVLLVITYMYPQHNNSKSSACAGLSSRGCQAALSGWLPVHVRKFTDEEVAARVVIKDILRLPPALTAKSKIAFMFLTPGTLPFEKLWDKFFQGQEGRFSIYIHPSRLRPVHISRHFSDREIHSDHVTWGRISMVDAERRLLANALEDPDNQHFVLLSESFIDSFEDLGPHGTGRHMDHMLPEIPRQDFRKGAQWFTMKRQHAVIVMADGLYYSKFREYCRPGVEANKNCIADEHYLPTFFHMLDPGGISNWSVTYVDWSERRWHPKTYRARDVSLKLLKNITSDDMSVHVTSVGKRGEELRWPCTWKGIRRPCYLFARKLHSDALYKLVRLFPNYTSTVV</sequence>
<evidence type="ECO:0000256" key="2">
    <source>
        <dbReference type="ARBA" id="ARBA00022676"/>
    </source>
</evidence>
<dbReference type="Pfam" id="PF02485">
    <property type="entry name" value="Branch"/>
    <property type="match status" value="1"/>
</dbReference>
<dbReference type="PANTHER" id="PTHR31042:SF101">
    <property type="entry name" value="GLYCOSYLTRANSFERASE"/>
    <property type="match status" value="1"/>
</dbReference>
<name>A0A7G2FHP5_ARATH</name>
<evidence type="ECO:0000313" key="8">
    <source>
        <dbReference type="Proteomes" id="UP000516314"/>
    </source>
</evidence>
<evidence type="ECO:0000256" key="4">
    <source>
        <dbReference type="ARBA" id="ARBA00023136"/>
    </source>
</evidence>
<dbReference type="InterPro" id="IPR044174">
    <property type="entry name" value="BC10-like"/>
</dbReference>
<keyword evidence="3" id="KW-0808">Transferase</keyword>
<evidence type="ECO:0000256" key="5">
    <source>
        <dbReference type="ARBA" id="ARBA00023180"/>
    </source>
</evidence>
<feature type="transmembrane region" description="Helical" evidence="6">
    <location>
        <begin position="20"/>
        <end position="38"/>
    </location>
</feature>
<keyword evidence="5" id="KW-0325">Glycoprotein</keyword>
<gene>
    <name evidence="7" type="ORF">AT9943_LOCUS22402</name>
</gene>
<evidence type="ECO:0000256" key="6">
    <source>
        <dbReference type="SAM" id="Phobius"/>
    </source>
</evidence>
<proteinExistence type="predicted"/>
<dbReference type="EMBL" id="LR881470">
    <property type="protein sequence ID" value="CAD5335131.1"/>
    <property type="molecule type" value="Genomic_DNA"/>
</dbReference>
<dbReference type="AlphaFoldDB" id="A0A7G2FHP5"/>
<organism evidence="7 8">
    <name type="scientific">Arabidopsis thaliana</name>
    <name type="common">Mouse-ear cress</name>
    <dbReference type="NCBI Taxonomy" id="3702"/>
    <lineage>
        <taxon>Eukaryota</taxon>
        <taxon>Viridiplantae</taxon>
        <taxon>Streptophyta</taxon>
        <taxon>Embryophyta</taxon>
        <taxon>Tracheophyta</taxon>
        <taxon>Spermatophyta</taxon>
        <taxon>Magnoliopsida</taxon>
        <taxon>eudicotyledons</taxon>
        <taxon>Gunneridae</taxon>
        <taxon>Pentapetalae</taxon>
        <taxon>rosids</taxon>
        <taxon>malvids</taxon>
        <taxon>Brassicales</taxon>
        <taxon>Brassicaceae</taxon>
        <taxon>Camelineae</taxon>
        <taxon>Arabidopsis</taxon>
    </lineage>
</organism>
<accession>A0A7G2FHP5</accession>
<dbReference type="Proteomes" id="UP000516314">
    <property type="component" value="Chromosome 5"/>
</dbReference>
<dbReference type="GO" id="GO:0016757">
    <property type="term" value="F:glycosyltransferase activity"/>
    <property type="evidence" value="ECO:0007669"/>
    <property type="project" value="UniProtKB-KW"/>
</dbReference>
<dbReference type="GO" id="GO:0016020">
    <property type="term" value="C:membrane"/>
    <property type="evidence" value="ECO:0007669"/>
    <property type="project" value="UniProtKB-SubCell"/>
</dbReference>
<evidence type="ECO:0000313" key="7">
    <source>
        <dbReference type="EMBL" id="CAD5335131.1"/>
    </source>
</evidence>
<reference evidence="7 8" key="1">
    <citation type="submission" date="2020-09" db="EMBL/GenBank/DDBJ databases">
        <authorList>
            <person name="Ashkenazy H."/>
        </authorList>
    </citation>
    <scope>NUCLEOTIDE SEQUENCE [LARGE SCALE GENOMIC DNA]</scope>
    <source>
        <strain evidence="8">cv. Cdm-0</strain>
    </source>
</reference>
<protein>
    <submittedName>
        <fullName evidence="7">(thale cress) hypothetical protein</fullName>
    </submittedName>
</protein>
<evidence type="ECO:0000256" key="3">
    <source>
        <dbReference type="ARBA" id="ARBA00022679"/>
    </source>
</evidence>
<dbReference type="InterPro" id="IPR003406">
    <property type="entry name" value="Glyco_trans_14"/>
</dbReference>
<keyword evidence="6" id="KW-0812">Transmembrane</keyword>
<keyword evidence="6" id="KW-1133">Transmembrane helix</keyword>
<keyword evidence="2" id="KW-0328">Glycosyltransferase</keyword>
<dbReference type="PANTHER" id="PTHR31042">
    <property type="entry name" value="CORE-2/I-BRANCHING BETA-1,6-N-ACETYLGLUCOSAMINYLTRANSFERASE FAMILY PROTEIN-RELATED"/>
    <property type="match status" value="1"/>
</dbReference>
<evidence type="ECO:0000256" key="1">
    <source>
        <dbReference type="ARBA" id="ARBA00004606"/>
    </source>
</evidence>
<comment type="subcellular location">
    <subcellularLocation>
        <location evidence="1">Membrane</location>
        <topology evidence="1">Single-pass type II membrane protein</topology>
    </subcellularLocation>
</comment>
<keyword evidence="4 6" id="KW-0472">Membrane</keyword>